<evidence type="ECO:0000256" key="1">
    <source>
        <dbReference type="ARBA" id="ARBA00023122"/>
    </source>
</evidence>
<protein>
    <submittedName>
        <fullName evidence="4">CBS domain-containing protein</fullName>
    </submittedName>
</protein>
<dbReference type="SMART" id="SM00116">
    <property type="entry name" value="CBS"/>
    <property type="match status" value="2"/>
</dbReference>
<dbReference type="Pfam" id="PF00571">
    <property type="entry name" value="CBS"/>
    <property type="match status" value="2"/>
</dbReference>
<dbReference type="InterPro" id="IPR000644">
    <property type="entry name" value="CBS_dom"/>
</dbReference>
<keyword evidence="1 2" id="KW-0129">CBS domain</keyword>
<dbReference type="PROSITE" id="PS51371">
    <property type="entry name" value="CBS"/>
    <property type="match status" value="2"/>
</dbReference>
<feature type="domain" description="CBS" evidence="3">
    <location>
        <begin position="14"/>
        <end position="71"/>
    </location>
</feature>
<evidence type="ECO:0000313" key="4">
    <source>
        <dbReference type="EMBL" id="NWC33239.1"/>
    </source>
</evidence>
<organism evidence="4 5">
    <name type="scientific">Pseudomonas gingeri</name>
    <dbReference type="NCBI Taxonomy" id="117681"/>
    <lineage>
        <taxon>Bacteria</taxon>
        <taxon>Pseudomonadati</taxon>
        <taxon>Pseudomonadota</taxon>
        <taxon>Gammaproteobacteria</taxon>
        <taxon>Pseudomonadales</taxon>
        <taxon>Pseudomonadaceae</taxon>
        <taxon>Pseudomonas</taxon>
    </lineage>
</organism>
<evidence type="ECO:0000256" key="2">
    <source>
        <dbReference type="PROSITE-ProRule" id="PRU00703"/>
    </source>
</evidence>
<feature type="domain" description="CBS" evidence="3">
    <location>
        <begin position="80"/>
        <end position="136"/>
    </location>
</feature>
<dbReference type="PANTHER" id="PTHR43080:SF2">
    <property type="entry name" value="CBS DOMAIN-CONTAINING PROTEIN"/>
    <property type="match status" value="1"/>
</dbReference>
<dbReference type="EMBL" id="JACAQD010000013">
    <property type="protein sequence ID" value="NWC33239.1"/>
    <property type="molecule type" value="Genomic_DNA"/>
</dbReference>
<dbReference type="AlphaFoldDB" id="A0A7Y7YC64"/>
<gene>
    <name evidence="4" type="ORF">HX876_12620</name>
</gene>
<evidence type="ECO:0000313" key="5">
    <source>
        <dbReference type="Proteomes" id="UP000520592"/>
    </source>
</evidence>
<dbReference type="Proteomes" id="UP000520592">
    <property type="component" value="Unassembled WGS sequence"/>
</dbReference>
<dbReference type="InterPro" id="IPR044725">
    <property type="entry name" value="CBSX3_CBS_dom"/>
</dbReference>
<name>A0A7Y7YC64_9PSED</name>
<dbReference type="Gene3D" id="3.10.580.10">
    <property type="entry name" value="CBS-domain"/>
    <property type="match status" value="1"/>
</dbReference>
<proteinExistence type="predicted"/>
<comment type="caution">
    <text evidence="4">The sequence shown here is derived from an EMBL/GenBank/DDBJ whole genome shotgun (WGS) entry which is preliminary data.</text>
</comment>
<sequence>MKTVAELLKLKGSQRQEVYTIRHDHTVFEALIKMAEKNIGALPVVNENGKVVGIISERDYARKVILRGLSSTSTTVNQIMNSPVITVDSHQNVETCMGIMTDRHLRHLPVVEDGQLIGLLSIGDLVKEAITEQADLIRQLEQYIRGE</sequence>
<dbReference type="RefSeq" id="WP_177055530.1">
    <property type="nucleotide sequence ID" value="NZ_JACAPB010000002.1"/>
</dbReference>
<evidence type="ECO:0000259" key="3">
    <source>
        <dbReference type="PROSITE" id="PS51371"/>
    </source>
</evidence>
<dbReference type="InterPro" id="IPR046342">
    <property type="entry name" value="CBS_dom_sf"/>
</dbReference>
<dbReference type="InterPro" id="IPR051257">
    <property type="entry name" value="Diverse_CBS-Domain"/>
</dbReference>
<dbReference type="SUPFAM" id="SSF54631">
    <property type="entry name" value="CBS-domain pair"/>
    <property type="match status" value="1"/>
</dbReference>
<reference evidence="4 5" key="1">
    <citation type="submission" date="2020-04" db="EMBL/GenBank/DDBJ databases">
        <title>Molecular characterization of pseudomonads from Agaricus bisporus reveal novel blotch 2 pathogens in Western Europe.</title>
        <authorList>
            <person name="Taparia T."/>
            <person name="Krijger M."/>
            <person name="Haynes E."/>
            <person name="Elpinstone J.G."/>
            <person name="Noble R."/>
            <person name="Van Der Wolf J."/>
        </authorList>
    </citation>
    <scope>NUCLEOTIDE SEQUENCE [LARGE SCALE GENOMIC DNA]</scope>
    <source>
        <strain evidence="4 5">IPO3737</strain>
    </source>
</reference>
<dbReference type="CDD" id="cd04623">
    <property type="entry name" value="CBS_pair_bac_euk"/>
    <property type="match status" value="1"/>
</dbReference>
<dbReference type="PANTHER" id="PTHR43080">
    <property type="entry name" value="CBS DOMAIN-CONTAINING PROTEIN CBSX3, MITOCHONDRIAL"/>
    <property type="match status" value="1"/>
</dbReference>
<accession>A0A7Y7YC64</accession>